<dbReference type="RefSeq" id="WP_279525055.1">
    <property type="nucleotide sequence ID" value="NZ_JARVII010000030.1"/>
</dbReference>
<dbReference type="AlphaFoldDB" id="A0AAW6RMQ6"/>
<gene>
    <name evidence="2" type="ORF">QB898_11445</name>
</gene>
<keyword evidence="3" id="KW-1185">Reference proteome</keyword>
<evidence type="ECO:0000313" key="2">
    <source>
        <dbReference type="EMBL" id="MDG9700313.1"/>
    </source>
</evidence>
<dbReference type="EMBL" id="JARVII010000030">
    <property type="protein sequence ID" value="MDG9700313.1"/>
    <property type="molecule type" value="Genomic_DNA"/>
</dbReference>
<accession>A0AAW6RMQ6</accession>
<dbReference type="Proteomes" id="UP001237156">
    <property type="component" value="Unassembled WGS sequence"/>
</dbReference>
<protein>
    <submittedName>
        <fullName evidence="2">Uncharacterized protein</fullName>
    </submittedName>
</protein>
<proteinExistence type="predicted"/>
<evidence type="ECO:0000313" key="3">
    <source>
        <dbReference type="Proteomes" id="UP001237156"/>
    </source>
</evidence>
<sequence>MNSLLFLMQPGSPGKPCGSRQPHRLTNWPQARGSRPTRKPRISTQKQERIQGPSKRLLRFFAPGHHAIFSEAENEAASLMRHGGKFPAAAWVFPARAFGLGENDSVLEPVQRLAVKGCGPGQAARRGQVLYGVARRR</sequence>
<reference evidence="2 3" key="1">
    <citation type="submission" date="2023-04" db="EMBL/GenBank/DDBJ databases">
        <title>Ottowia paracancer sp. nov., isolated from human stomach.</title>
        <authorList>
            <person name="Song Y."/>
        </authorList>
    </citation>
    <scope>NUCLEOTIDE SEQUENCE [LARGE SCALE GENOMIC DNA]</scope>
    <source>
        <strain evidence="2 3">10c7w1</strain>
    </source>
</reference>
<organism evidence="2 3">
    <name type="scientific">Ottowia cancrivicina</name>
    <dbReference type="NCBI Taxonomy" id="3040346"/>
    <lineage>
        <taxon>Bacteria</taxon>
        <taxon>Pseudomonadati</taxon>
        <taxon>Pseudomonadota</taxon>
        <taxon>Betaproteobacteria</taxon>
        <taxon>Burkholderiales</taxon>
        <taxon>Comamonadaceae</taxon>
        <taxon>Ottowia</taxon>
    </lineage>
</organism>
<name>A0AAW6RMQ6_9BURK</name>
<evidence type="ECO:0000256" key="1">
    <source>
        <dbReference type="SAM" id="MobiDB-lite"/>
    </source>
</evidence>
<feature type="region of interest" description="Disordered" evidence="1">
    <location>
        <begin position="9"/>
        <end position="53"/>
    </location>
</feature>
<comment type="caution">
    <text evidence="2">The sequence shown here is derived from an EMBL/GenBank/DDBJ whole genome shotgun (WGS) entry which is preliminary data.</text>
</comment>